<dbReference type="Gene3D" id="3.30.830.10">
    <property type="entry name" value="Metalloenzyme, LuxS/M16 peptidase-like"/>
    <property type="match status" value="2"/>
</dbReference>
<keyword evidence="3" id="KW-1185">Reference proteome</keyword>
<dbReference type="Pfam" id="PF05193">
    <property type="entry name" value="Peptidase_M16_C"/>
    <property type="match status" value="1"/>
</dbReference>
<sequence length="423" mass="48374">MILDRSKAPEFRIPSEINFPKPESRTLSNGVPVFFIPTPEIDAIKIEISSGSDPFSIPFEKLLVPSFTLQMLLEGTNSKSGNELDDIFDTFASEVEPHIGFEYLGISLLTTKKHFSSVLPIFRELLTEATFPEKELAKRKKQKALNISIQKEQNGHRASQLFRKSLFGENHPFGQIADESDVNKFEKNDLMGFYESNLWTNPELFLTGNIDSKEFERITGFFETLPVHNRIQSNQNFVNGSNFRFSEEKEKSVQSSIRIGCHMIPKTHPDYIPLLVFNTILGGYFGSRLIKNIREEKGHTYGISSSLGSLKSSDYWVVMADVIKENADEVIEEIYKEIFLLQTVPISQNELDTVRNYMVGKLLTQFSSGFELISRFKSIHQSGLDFGFFQNQLDYILNFSPEDIIRIGNKYFHRENMVEVIVG</sequence>
<feature type="domain" description="Peptidase M16 C-terminal" evidence="1">
    <location>
        <begin position="200"/>
        <end position="356"/>
    </location>
</feature>
<dbReference type="AlphaFoldDB" id="A0A1W2H4A4"/>
<dbReference type="Proteomes" id="UP000192333">
    <property type="component" value="Chromosome I"/>
</dbReference>
<proteinExistence type="predicted"/>
<name>A0A1W2H4A4_9BACT</name>
<evidence type="ECO:0000313" key="3">
    <source>
        <dbReference type="Proteomes" id="UP000192333"/>
    </source>
</evidence>
<gene>
    <name evidence="2" type="ORF">SAMN00777080_2374</name>
</gene>
<dbReference type="EMBL" id="LT838813">
    <property type="protein sequence ID" value="SMD43765.1"/>
    <property type="molecule type" value="Genomic_DNA"/>
</dbReference>
<dbReference type="GO" id="GO:0046872">
    <property type="term" value="F:metal ion binding"/>
    <property type="evidence" value="ECO:0007669"/>
    <property type="project" value="InterPro"/>
</dbReference>
<reference evidence="3" key="1">
    <citation type="submission" date="2017-04" db="EMBL/GenBank/DDBJ databases">
        <authorList>
            <person name="Varghese N."/>
            <person name="Submissions S."/>
        </authorList>
    </citation>
    <scope>NUCLEOTIDE SEQUENCE [LARGE SCALE GENOMIC DNA]</scope>
    <source>
        <strain evidence="3">DSM 16537</strain>
    </source>
</reference>
<evidence type="ECO:0000313" key="2">
    <source>
        <dbReference type="EMBL" id="SMD43765.1"/>
    </source>
</evidence>
<dbReference type="STRING" id="758820.SAMN00777080_2374"/>
<dbReference type="RefSeq" id="WP_084120631.1">
    <property type="nucleotide sequence ID" value="NZ_LT838813.1"/>
</dbReference>
<dbReference type="OrthoDB" id="9811314at2"/>
<dbReference type="PANTHER" id="PTHR11851">
    <property type="entry name" value="METALLOPROTEASE"/>
    <property type="match status" value="1"/>
</dbReference>
<dbReference type="PANTHER" id="PTHR11851:SF224">
    <property type="entry name" value="PROCESSING PROTEASE"/>
    <property type="match status" value="1"/>
</dbReference>
<evidence type="ECO:0000259" key="1">
    <source>
        <dbReference type="Pfam" id="PF05193"/>
    </source>
</evidence>
<dbReference type="SUPFAM" id="SSF63411">
    <property type="entry name" value="LuxS/MPP-like metallohydrolase"/>
    <property type="match status" value="2"/>
</dbReference>
<dbReference type="InterPro" id="IPR007863">
    <property type="entry name" value="Peptidase_M16_C"/>
</dbReference>
<dbReference type="InterPro" id="IPR011249">
    <property type="entry name" value="Metalloenz_LuxS/M16"/>
</dbReference>
<organism evidence="2 3">
    <name type="scientific">Aquiflexum balticum DSM 16537</name>
    <dbReference type="NCBI Taxonomy" id="758820"/>
    <lineage>
        <taxon>Bacteria</taxon>
        <taxon>Pseudomonadati</taxon>
        <taxon>Bacteroidota</taxon>
        <taxon>Cytophagia</taxon>
        <taxon>Cytophagales</taxon>
        <taxon>Cyclobacteriaceae</taxon>
        <taxon>Aquiflexum</taxon>
    </lineage>
</organism>
<protein>
    <submittedName>
        <fullName evidence="2">Predicted Zn-dependent peptidase</fullName>
    </submittedName>
</protein>
<accession>A0A1W2H4A4</accession>
<dbReference type="InterPro" id="IPR050361">
    <property type="entry name" value="MPP/UQCRC_Complex"/>
</dbReference>